<dbReference type="InterPro" id="IPR036864">
    <property type="entry name" value="Zn2-C6_fun-type_DNA-bd_sf"/>
</dbReference>
<dbReference type="PANTHER" id="PTHR47540">
    <property type="entry name" value="THIAMINE REPRESSIBLE GENES REGULATORY PROTEIN THI5"/>
    <property type="match status" value="1"/>
</dbReference>
<dbReference type="SUPFAM" id="SSF57701">
    <property type="entry name" value="Zn2/Cys6 DNA-binding domain"/>
    <property type="match status" value="1"/>
</dbReference>
<evidence type="ECO:0000256" key="1">
    <source>
        <dbReference type="ARBA" id="ARBA00004123"/>
    </source>
</evidence>
<feature type="domain" description="Zn(2)-C6 fungal-type" evidence="9">
    <location>
        <begin position="61"/>
        <end position="90"/>
    </location>
</feature>
<keyword evidence="3" id="KW-0805">Transcription regulation</keyword>
<evidence type="ECO:0000256" key="2">
    <source>
        <dbReference type="ARBA" id="ARBA00022723"/>
    </source>
</evidence>
<dbReference type="Gene3D" id="4.10.240.10">
    <property type="entry name" value="Zn(2)-C6 fungal-type DNA-binding domain"/>
    <property type="match status" value="1"/>
</dbReference>
<dbReference type="InterPro" id="IPR051711">
    <property type="entry name" value="Stress_Response_Reg"/>
</dbReference>
<sequence length="786" mass="86301">MAGQSSPPGIRPDDDRGRERTRSTTSDAAERRGSSVDPSAAGARPAKRRKENHVRSRVSRACDRCKSRKTRCSGKYPCTLCSQLGLDCQYEAAYTRGRLPSIEIETDDRVLQMAAHARRQSSSTAAAAAAAAAASSRNVGGVEDRSAASGGNGNGNGNGNGTGIPIPSPISIEHHQLSDAQQRGTASTAQSSRNSPEPSQNDQQGHYVGPASGASFLLRIQRKLVHQQSSLSSEASIFTFGDVPLPEFDPSFFILPPQSDAEALLGRYFDFASATHRFLHRPTVEGWLDELYATGGVMRERAAARSRMALLFMVFAQAGNYARPGMTSREFESARYFSAAEHQLSAEKGEIRLTSVQARLAQCFWLLGQSRINHCWSLFGTTAHLVLALGMHRKRRIDSHHNVDYIELECRKRTFWCAYNLDTYLSAALGRPRTFHDEDIDQEIPTCVNDSDLHSRQMHPSAIKSQSLMSGCIAHLKLSRILANILRDLYGIKPPSSDDRYRLAAIYNDELNDWRTSVAYLIETDGVDPSLFLPIFLRQRNVLNLAFWHAQILVHRPFLLSNFAGLTNYSTNRSKLSGNGKLAFHVQKCLDAALNIVRVVDELTIQGQIYSTYWFTHYFAFCAVVVLYVYTIQQRHSPPETYLPHFRAAAKCQEQISNIASRGSLAERYGVVLQELRLEILRHNEFLATQGSSAAMPLLGSDLVFPVVHDQAPPVMGNGLGTVDGLQQMGHEPFAEPSPSSSIAQLTGWGQFDSLVTGGIGSLESLLADSGAGWDLDLGGGLSGIA</sequence>
<feature type="compositionally biased region" description="Basic residues" evidence="7">
    <location>
        <begin position="45"/>
        <end position="58"/>
    </location>
</feature>
<comment type="subcellular location">
    <subcellularLocation>
        <location evidence="1">Nucleus</location>
    </subcellularLocation>
</comment>
<evidence type="ECO:0000256" key="8">
    <source>
        <dbReference type="SAM" id="Phobius"/>
    </source>
</evidence>
<dbReference type="Pfam" id="PF00172">
    <property type="entry name" value="Zn_clus"/>
    <property type="match status" value="1"/>
</dbReference>
<keyword evidence="2" id="KW-0479">Metal-binding</keyword>
<dbReference type="PANTHER" id="PTHR47540:SF3">
    <property type="entry name" value="ZN(II)2CYS6 TRANSCRIPTION FACTOR (EUROFUNG)"/>
    <property type="match status" value="1"/>
</dbReference>
<dbReference type="EMBL" id="JAGTJR010000046">
    <property type="protein sequence ID" value="KAH7030016.1"/>
    <property type="molecule type" value="Genomic_DNA"/>
</dbReference>
<keyword evidence="8" id="KW-0472">Membrane</keyword>
<dbReference type="SMART" id="SM00906">
    <property type="entry name" value="Fungal_trans"/>
    <property type="match status" value="1"/>
</dbReference>
<feature type="region of interest" description="Disordered" evidence="7">
    <location>
        <begin position="1"/>
        <end position="60"/>
    </location>
</feature>
<evidence type="ECO:0000256" key="6">
    <source>
        <dbReference type="ARBA" id="ARBA00023242"/>
    </source>
</evidence>
<comment type="caution">
    <text evidence="10">The sequence shown here is derived from an EMBL/GenBank/DDBJ whole genome shotgun (WGS) entry which is preliminary data.</text>
</comment>
<keyword evidence="8" id="KW-0812">Transmembrane</keyword>
<dbReference type="CDD" id="cd00067">
    <property type="entry name" value="GAL4"/>
    <property type="match status" value="1"/>
</dbReference>
<dbReference type="InterPro" id="IPR001138">
    <property type="entry name" value="Zn2Cys6_DnaBD"/>
</dbReference>
<dbReference type="SMART" id="SM00066">
    <property type="entry name" value="GAL4"/>
    <property type="match status" value="1"/>
</dbReference>
<protein>
    <submittedName>
        <fullName evidence="10">Finger protein</fullName>
    </submittedName>
</protein>
<keyword evidence="5" id="KW-0804">Transcription</keyword>
<evidence type="ECO:0000313" key="11">
    <source>
        <dbReference type="Proteomes" id="UP000774617"/>
    </source>
</evidence>
<keyword evidence="8" id="KW-1133">Transmembrane helix</keyword>
<dbReference type="PROSITE" id="PS00463">
    <property type="entry name" value="ZN2_CY6_FUNGAL_1"/>
    <property type="match status" value="1"/>
</dbReference>
<evidence type="ECO:0000256" key="7">
    <source>
        <dbReference type="SAM" id="MobiDB-lite"/>
    </source>
</evidence>
<evidence type="ECO:0000313" key="10">
    <source>
        <dbReference type="EMBL" id="KAH7030016.1"/>
    </source>
</evidence>
<evidence type="ECO:0000256" key="5">
    <source>
        <dbReference type="ARBA" id="ARBA00023163"/>
    </source>
</evidence>
<feature type="compositionally biased region" description="Polar residues" evidence="7">
    <location>
        <begin position="178"/>
        <end position="204"/>
    </location>
</feature>
<dbReference type="CDD" id="cd12148">
    <property type="entry name" value="fungal_TF_MHR"/>
    <property type="match status" value="1"/>
</dbReference>
<keyword evidence="11" id="KW-1185">Reference proteome</keyword>
<dbReference type="InterPro" id="IPR007219">
    <property type="entry name" value="XnlR_reg_dom"/>
</dbReference>
<dbReference type="Proteomes" id="UP000774617">
    <property type="component" value="Unassembled WGS sequence"/>
</dbReference>
<dbReference type="Pfam" id="PF04082">
    <property type="entry name" value="Fungal_trans"/>
    <property type="match status" value="1"/>
</dbReference>
<keyword evidence="4" id="KW-0238">DNA-binding</keyword>
<dbReference type="PROSITE" id="PS50048">
    <property type="entry name" value="ZN2_CY6_FUNGAL_2"/>
    <property type="match status" value="1"/>
</dbReference>
<gene>
    <name evidence="10" type="ORF">B0J12DRAFT_721844</name>
</gene>
<evidence type="ECO:0000256" key="4">
    <source>
        <dbReference type="ARBA" id="ARBA00023125"/>
    </source>
</evidence>
<name>A0ABQ8FVJ5_9PEZI</name>
<feature type="transmembrane region" description="Helical" evidence="8">
    <location>
        <begin position="612"/>
        <end position="630"/>
    </location>
</feature>
<evidence type="ECO:0000256" key="3">
    <source>
        <dbReference type="ARBA" id="ARBA00023015"/>
    </source>
</evidence>
<organism evidence="10 11">
    <name type="scientific">Macrophomina phaseolina</name>
    <dbReference type="NCBI Taxonomy" id="35725"/>
    <lineage>
        <taxon>Eukaryota</taxon>
        <taxon>Fungi</taxon>
        <taxon>Dikarya</taxon>
        <taxon>Ascomycota</taxon>
        <taxon>Pezizomycotina</taxon>
        <taxon>Dothideomycetes</taxon>
        <taxon>Dothideomycetes incertae sedis</taxon>
        <taxon>Botryosphaeriales</taxon>
        <taxon>Botryosphaeriaceae</taxon>
        <taxon>Macrophomina</taxon>
    </lineage>
</organism>
<proteinExistence type="predicted"/>
<accession>A0ABQ8FVJ5</accession>
<feature type="region of interest" description="Disordered" evidence="7">
    <location>
        <begin position="134"/>
        <end position="208"/>
    </location>
</feature>
<feature type="compositionally biased region" description="Basic and acidic residues" evidence="7">
    <location>
        <begin position="11"/>
        <end position="34"/>
    </location>
</feature>
<evidence type="ECO:0000259" key="9">
    <source>
        <dbReference type="PROSITE" id="PS50048"/>
    </source>
</evidence>
<keyword evidence="6" id="KW-0539">Nucleus</keyword>
<feature type="compositionally biased region" description="Gly residues" evidence="7">
    <location>
        <begin position="150"/>
        <end position="162"/>
    </location>
</feature>
<reference evidence="10 11" key="1">
    <citation type="journal article" date="2021" name="Nat. Commun.">
        <title>Genetic determinants of endophytism in the Arabidopsis root mycobiome.</title>
        <authorList>
            <person name="Mesny F."/>
            <person name="Miyauchi S."/>
            <person name="Thiergart T."/>
            <person name="Pickel B."/>
            <person name="Atanasova L."/>
            <person name="Karlsson M."/>
            <person name="Huettel B."/>
            <person name="Barry K.W."/>
            <person name="Haridas S."/>
            <person name="Chen C."/>
            <person name="Bauer D."/>
            <person name="Andreopoulos W."/>
            <person name="Pangilinan J."/>
            <person name="LaButti K."/>
            <person name="Riley R."/>
            <person name="Lipzen A."/>
            <person name="Clum A."/>
            <person name="Drula E."/>
            <person name="Henrissat B."/>
            <person name="Kohler A."/>
            <person name="Grigoriev I.V."/>
            <person name="Martin F.M."/>
            <person name="Hacquard S."/>
        </authorList>
    </citation>
    <scope>NUCLEOTIDE SEQUENCE [LARGE SCALE GENOMIC DNA]</scope>
    <source>
        <strain evidence="10 11">MPI-SDFR-AT-0080</strain>
    </source>
</reference>